<dbReference type="InterPro" id="IPR025110">
    <property type="entry name" value="AMP-bd_C"/>
</dbReference>
<evidence type="ECO:0000256" key="2">
    <source>
        <dbReference type="ARBA" id="ARBA00022598"/>
    </source>
</evidence>
<evidence type="ECO:0000313" key="6">
    <source>
        <dbReference type="Proteomes" id="UP001499882"/>
    </source>
</evidence>
<keyword evidence="6" id="KW-1185">Reference proteome</keyword>
<proteinExistence type="inferred from homology"/>
<dbReference type="PANTHER" id="PTHR24096:SF149">
    <property type="entry name" value="AMP-BINDING DOMAIN-CONTAINING PROTEIN-RELATED"/>
    <property type="match status" value="1"/>
</dbReference>
<dbReference type="EMBL" id="BAABKN010000008">
    <property type="protein sequence ID" value="GAA4730011.1"/>
    <property type="molecule type" value="Genomic_DNA"/>
</dbReference>
<dbReference type="InterPro" id="IPR000873">
    <property type="entry name" value="AMP-dep_synth/lig_dom"/>
</dbReference>
<dbReference type="Proteomes" id="UP001499882">
    <property type="component" value="Unassembled WGS sequence"/>
</dbReference>
<comment type="similarity">
    <text evidence="1">Belongs to the ATP-dependent AMP-binding enzyme family.</text>
</comment>
<gene>
    <name evidence="5" type="ORF">GCM10023350_11560</name>
</gene>
<dbReference type="Pfam" id="PF00501">
    <property type="entry name" value="AMP-binding"/>
    <property type="match status" value="1"/>
</dbReference>
<dbReference type="PROSITE" id="PS00455">
    <property type="entry name" value="AMP_BINDING"/>
    <property type="match status" value="1"/>
</dbReference>
<feature type="domain" description="AMP-dependent synthetase/ligase" evidence="3">
    <location>
        <begin position="31"/>
        <end position="422"/>
    </location>
</feature>
<organism evidence="5 6">
    <name type="scientific">Nocardioides endophyticus</name>
    <dbReference type="NCBI Taxonomy" id="1353775"/>
    <lineage>
        <taxon>Bacteria</taxon>
        <taxon>Bacillati</taxon>
        <taxon>Actinomycetota</taxon>
        <taxon>Actinomycetes</taxon>
        <taxon>Propionibacteriales</taxon>
        <taxon>Nocardioidaceae</taxon>
        <taxon>Nocardioides</taxon>
    </lineage>
</organism>
<name>A0ABP8YJ82_9ACTN</name>
<dbReference type="InterPro" id="IPR042099">
    <property type="entry name" value="ANL_N_sf"/>
</dbReference>
<protein>
    <submittedName>
        <fullName evidence="5">AMP-binding protein</fullName>
    </submittedName>
</protein>
<sequence>MNSGTVKGWPTGLPRSLDYPEVPVGELLRGASQRFGERIAIRHGTDVLTYSSLWQRSCAFARALADHGVGSGQTVTLHLPNCLEYAIAYYGVMLAGATFCPANPLLPKAPLSKQLSDAGTVAVVTHAGAITPVESVLGEPEVGEAVRLVVMVGGEPGPGQVAFDSCAPSDSPASEPPAVDIDVRRDLAHISYTGGTTGLSKGVELTHRNVVCNVLQYVAWNHGAVPATGESDVVTVDQVGSETDWPVRLGNGVLINLTPWFHAMGCIGSLTVPLVAGVTVILHDRFDPATYLADAERWRVTSMSGAPAMFAALLAEPDIGKRDLGSVRALSSGGGPLPHEHIRLLSERLPGVVVCEGYGLTEATMGVASNPTARSSTQKLGTVGVPVFDTEVRLMDPSTGRECGQGEAGEVQVRGPQVMVGYRNRPEENAESLVDGWLRTGDMGKFDSDGYLMIVDRLKDMLIYKGYNVYPREIEELLIAHPSVRAAAVVGRPNASVGEFPVAFVVPAGHIDVDKVTAHVNAQLLPYKRIREVVVVDQIPVSAAGKVLKRDLRDQLR</sequence>
<dbReference type="PANTHER" id="PTHR24096">
    <property type="entry name" value="LONG-CHAIN-FATTY-ACID--COA LIGASE"/>
    <property type="match status" value="1"/>
</dbReference>
<evidence type="ECO:0000259" key="4">
    <source>
        <dbReference type="Pfam" id="PF13193"/>
    </source>
</evidence>
<dbReference type="InterPro" id="IPR045851">
    <property type="entry name" value="AMP-bd_C_sf"/>
</dbReference>
<keyword evidence="2" id="KW-0436">Ligase</keyword>
<dbReference type="Gene3D" id="3.30.300.30">
    <property type="match status" value="1"/>
</dbReference>
<comment type="caution">
    <text evidence="5">The sequence shown here is derived from an EMBL/GenBank/DDBJ whole genome shotgun (WGS) entry which is preliminary data.</text>
</comment>
<dbReference type="Pfam" id="PF13193">
    <property type="entry name" value="AMP-binding_C"/>
    <property type="match status" value="1"/>
</dbReference>
<dbReference type="InterPro" id="IPR020845">
    <property type="entry name" value="AMP-binding_CS"/>
</dbReference>
<reference evidence="6" key="1">
    <citation type="journal article" date="2019" name="Int. J. Syst. Evol. Microbiol.">
        <title>The Global Catalogue of Microorganisms (GCM) 10K type strain sequencing project: providing services to taxonomists for standard genome sequencing and annotation.</title>
        <authorList>
            <consortium name="The Broad Institute Genomics Platform"/>
            <consortium name="The Broad Institute Genome Sequencing Center for Infectious Disease"/>
            <person name="Wu L."/>
            <person name="Ma J."/>
        </authorList>
    </citation>
    <scope>NUCLEOTIDE SEQUENCE [LARGE SCALE GENOMIC DNA]</scope>
    <source>
        <strain evidence="6">JCM 18532</strain>
    </source>
</reference>
<evidence type="ECO:0000259" key="3">
    <source>
        <dbReference type="Pfam" id="PF00501"/>
    </source>
</evidence>
<dbReference type="SUPFAM" id="SSF56801">
    <property type="entry name" value="Acetyl-CoA synthetase-like"/>
    <property type="match status" value="1"/>
</dbReference>
<evidence type="ECO:0000313" key="5">
    <source>
        <dbReference type="EMBL" id="GAA4730011.1"/>
    </source>
</evidence>
<feature type="domain" description="AMP-binding enzyme C-terminal" evidence="4">
    <location>
        <begin position="473"/>
        <end position="546"/>
    </location>
</feature>
<evidence type="ECO:0000256" key="1">
    <source>
        <dbReference type="ARBA" id="ARBA00006432"/>
    </source>
</evidence>
<accession>A0ABP8YJ82</accession>
<dbReference type="Gene3D" id="3.40.50.12780">
    <property type="entry name" value="N-terminal domain of ligase-like"/>
    <property type="match status" value="1"/>
</dbReference>